<evidence type="ECO:0000313" key="3">
    <source>
        <dbReference type="Proteomes" id="UP000063971"/>
    </source>
</evidence>
<protein>
    <submittedName>
        <fullName evidence="2">Uncharacterized protein</fullName>
    </submittedName>
</protein>
<organism evidence="2 3">
    <name type="scientific">Campylobacter ureolyticus RIGS 9880</name>
    <dbReference type="NCBI Taxonomy" id="1032069"/>
    <lineage>
        <taxon>Bacteria</taxon>
        <taxon>Pseudomonadati</taxon>
        <taxon>Campylobacterota</taxon>
        <taxon>Epsilonproteobacteria</taxon>
        <taxon>Campylobacterales</taxon>
        <taxon>Campylobacteraceae</taxon>
        <taxon>Campylobacter</taxon>
    </lineage>
</organism>
<keyword evidence="1" id="KW-0472">Membrane</keyword>
<keyword evidence="1" id="KW-0812">Transmembrane</keyword>
<name>A0AAU8UFD0_9BACT</name>
<dbReference type="AlphaFoldDB" id="A0AAU8UFD0"/>
<feature type="transmembrane region" description="Helical" evidence="1">
    <location>
        <begin position="20"/>
        <end position="40"/>
    </location>
</feature>
<dbReference type="EMBL" id="CP012195">
    <property type="protein sequence ID" value="AKT91005.1"/>
    <property type="molecule type" value="Genomic_DNA"/>
</dbReference>
<dbReference type="Proteomes" id="UP000063971">
    <property type="component" value="Chromosome"/>
</dbReference>
<gene>
    <name evidence="2" type="ORF">CUREO_1159</name>
</gene>
<evidence type="ECO:0000256" key="1">
    <source>
        <dbReference type="SAM" id="Phobius"/>
    </source>
</evidence>
<reference evidence="2 3" key="1">
    <citation type="journal article" date="2015" name="Genome Announc.">
        <title>Complete Genome Sequence of the Campylobacter ureolyticus Clinical Isolate RIGS 9880.</title>
        <authorList>
            <person name="Miller W.G."/>
            <person name="Yee E."/>
            <person name="On S.L."/>
            <person name="Andersen L.P."/>
            <person name="Bono J.L."/>
        </authorList>
    </citation>
    <scope>NUCLEOTIDE SEQUENCE [LARGE SCALE GENOMIC DNA]</scope>
    <source>
        <strain evidence="2 3">RIGS 9880</strain>
    </source>
</reference>
<evidence type="ECO:0000313" key="2">
    <source>
        <dbReference type="EMBL" id="AKT91005.1"/>
    </source>
</evidence>
<proteinExistence type="predicted"/>
<dbReference type="KEGG" id="cure:CUREO_1159"/>
<accession>A0AAU8UFD0</accession>
<sequence>MHKNKQNLIIFLIKGVLKLLLYFLVLVIILLFALIVYSSLPLSGKSQKSSIDYFYQNEVEIYKFVNLYKNIAEKNQILDIEFNKNYSKVQRLFVGDANGTQYYYDDEISKELLNKYFSDEDLELIKKELKSLDYLSVGKFGNRISFIISRFFIGAKILNIYDESFTASELENIRKDMNCYLVKDKVIIESDQGATGGGCYF</sequence>
<keyword evidence="1" id="KW-1133">Transmembrane helix</keyword>